<dbReference type="SUPFAM" id="SSF50630">
    <property type="entry name" value="Acid proteases"/>
    <property type="match status" value="1"/>
</dbReference>
<accession>A0A8S3PU02</accession>
<feature type="compositionally biased region" description="Polar residues" evidence="1">
    <location>
        <begin position="527"/>
        <end position="537"/>
    </location>
</feature>
<name>A0A8S3PU02_MYTED</name>
<sequence>MIGLANESFIYINNTKCKALIDTGSMISTISEGMLNELTPPPELKSLDDFSLSISVAGGTTLPYLGYIEASIKVDFVEQDFMIPLLVVSLTDYNKNVPVIIGTNVIRLLDSCSMVGRQQTNIDKIPREWDIAFNSIKDEAIGQVYSTNKNPIKIKPLSVLNVSGLARSKTPEACTVVTESLSDDLSDVSVCPRVVNVKGSTCRVPVRIFNMTAKAMVIKPKTHLCSLNEVKVVRHVDVHSAESAVDEEKGSLSDQELSSLGINLESFDVPEDTKLRLKGLISRLPSDCKEVFSDVVQAICKSIVLTPDTNPAIETVCLSHDIQFIDSDSEILADTSKFADIDWTYEQRQDSCLSRVIDLVTTGHRLTKRQMSHETDLVRRLLREWDKLCLKDKCSENSQDKRNVVSKKKDCPSVLVDKVLDSDKTVDEITTDDQVVSITSSDISESDSEEEFLVHDCPRRRVDIVLPLNPLADEFHPGILNLDEVSQRSSSPDSSIEQSDGQRSSILDVSEFSNPVPVSSESETSPDNQTSSASDNHAPSALDYVQPESEIQVRRSSRQVKPPVRFQDYVRY</sequence>
<dbReference type="EMBL" id="CAJPWZ010000167">
    <property type="protein sequence ID" value="CAG2187389.1"/>
    <property type="molecule type" value="Genomic_DNA"/>
</dbReference>
<evidence type="ECO:0000313" key="2">
    <source>
        <dbReference type="EMBL" id="CAG2187389.1"/>
    </source>
</evidence>
<feature type="compositionally biased region" description="Low complexity" evidence="1">
    <location>
        <begin position="487"/>
        <end position="499"/>
    </location>
</feature>
<comment type="caution">
    <text evidence="2">The sequence shown here is derived from an EMBL/GenBank/DDBJ whole genome shotgun (WGS) entry which is preliminary data.</text>
</comment>
<feature type="compositionally biased region" description="Low complexity" evidence="1">
    <location>
        <begin position="509"/>
        <end position="526"/>
    </location>
</feature>
<feature type="region of interest" description="Disordered" evidence="1">
    <location>
        <begin position="485"/>
        <end position="572"/>
    </location>
</feature>
<organism evidence="2 3">
    <name type="scientific">Mytilus edulis</name>
    <name type="common">Blue mussel</name>
    <dbReference type="NCBI Taxonomy" id="6550"/>
    <lineage>
        <taxon>Eukaryota</taxon>
        <taxon>Metazoa</taxon>
        <taxon>Spiralia</taxon>
        <taxon>Lophotrochozoa</taxon>
        <taxon>Mollusca</taxon>
        <taxon>Bivalvia</taxon>
        <taxon>Autobranchia</taxon>
        <taxon>Pteriomorphia</taxon>
        <taxon>Mytilida</taxon>
        <taxon>Mytiloidea</taxon>
        <taxon>Mytilidae</taxon>
        <taxon>Mytilinae</taxon>
        <taxon>Mytilus</taxon>
    </lineage>
</organism>
<evidence type="ECO:0000256" key="1">
    <source>
        <dbReference type="SAM" id="MobiDB-lite"/>
    </source>
</evidence>
<keyword evidence="3" id="KW-1185">Reference proteome</keyword>
<dbReference type="CDD" id="cd00303">
    <property type="entry name" value="retropepsin_like"/>
    <property type="match status" value="1"/>
</dbReference>
<protein>
    <submittedName>
        <fullName evidence="2">Uncharacterized protein</fullName>
    </submittedName>
</protein>
<dbReference type="Proteomes" id="UP000683360">
    <property type="component" value="Unassembled WGS sequence"/>
</dbReference>
<proteinExistence type="predicted"/>
<gene>
    <name evidence="2" type="ORF">MEDL_2866</name>
</gene>
<reference evidence="2" key="1">
    <citation type="submission" date="2021-03" db="EMBL/GenBank/DDBJ databases">
        <authorList>
            <person name="Bekaert M."/>
        </authorList>
    </citation>
    <scope>NUCLEOTIDE SEQUENCE</scope>
</reference>
<dbReference type="Gene3D" id="2.40.70.10">
    <property type="entry name" value="Acid Proteases"/>
    <property type="match status" value="1"/>
</dbReference>
<dbReference type="InterPro" id="IPR021109">
    <property type="entry name" value="Peptidase_aspartic_dom_sf"/>
</dbReference>
<dbReference type="OrthoDB" id="6153409at2759"/>
<evidence type="ECO:0000313" key="3">
    <source>
        <dbReference type="Proteomes" id="UP000683360"/>
    </source>
</evidence>
<dbReference type="AlphaFoldDB" id="A0A8S3PU02"/>